<dbReference type="EMBL" id="BSKO01000001">
    <property type="protein sequence ID" value="GLO67071.1"/>
    <property type="molecule type" value="Genomic_DNA"/>
</dbReference>
<name>A0ABQ5TJL9_9BACI</name>
<comment type="caution">
    <text evidence="7">The sequence shown here is derived from an EMBL/GenBank/DDBJ whole genome shotgun (WGS) entry which is preliminary data.</text>
</comment>
<comment type="subcellular location">
    <subcellularLocation>
        <location evidence="1">Cell membrane</location>
        <topology evidence="1">Multi-pass membrane protein</topology>
    </subcellularLocation>
</comment>
<dbReference type="PANTHER" id="PTHR40064">
    <property type="entry name" value="MEMBRANE PROTEIN-RELATED"/>
    <property type="match status" value="1"/>
</dbReference>
<dbReference type="RefSeq" id="WP_317958237.1">
    <property type="nucleotide sequence ID" value="NZ_BSKO01000001.1"/>
</dbReference>
<dbReference type="Pfam" id="PF06081">
    <property type="entry name" value="ArAE_1"/>
    <property type="match status" value="1"/>
</dbReference>
<feature type="transmembrane region" description="Helical" evidence="6">
    <location>
        <begin position="20"/>
        <end position="43"/>
    </location>
</feature>
<keyword evidence="4 6" id="KW-1133">Transmembrane helix</keyword>
<evidence type="ECO:0000313" key="8">
    <source>
        <dbReference type="Proteomes" id="UP001275436"/>
    </source>
</evidence>
<keyword evidence="3 6" id="KW-0812">Transmembrane</keyword>
<evidence type="ECO:0000256" key="5">
    <source>
        <dbReference type="ARBA" id="ARBA00023136"/>
    </source>
</evidence>
<reference evidence="7 8" key="1">
    <citation type="submission" date="2023-02" db="EMBL/GenBank/DDBJ databases">
        <title>Oceanobacillus kimchii IFOP_LL358 isolated form Alexandrium catenella lab strain.</title>
        <authorList>
            <person name="Gajardo G."/>
            <person name="Ueki S."/>
            <person name="Maruyama F."/>
        </authorList>
    </citation>
    <scope>NUCLEOTIDE SEQUENCE [LARGE SCALE GENOMIC DNA]</scope>
    <source>
        <strain evidence="7 8">IFOP_LL358</strain>
    </source>
</reference>
<gene>
    <name evidence="7" type="ORF">MACH08_28550</name>
</gene>
<protein>
    <submittedName>
        <fullName evidence="7">UPF0421 protein</fullName>
    </submittedName>
</protein>
<dbReference type="InterPro" id="IPR010343">
    <property type="entry name" value="ArAE_1"/>
</dbReference>
<dbReference type="PANTHER" id="PTHR40064:SF1">
    <property type="entry name" value="MEMBRANE PROTEIN"/>
    <property type="match status" value="1"/>
</dbReference>
<proteinExistence type="predicted"/>
<accession>A0ABQ5TJL9</accession>
<feature type="transmembrane region" description="Helical" evidence="6">
    <location>
        <begin position="55"/>
        <end position="74"/>
    </location>
</feature>
<evidence type="ECO:0000313" key="7">
    <source>
        <dbReference type="EMBL" id="GLO67071.1"/>
    </source>
</evidence>
<dbReference type="Proteomes" id="UP001275436">
    <property type="component" value="Unassembled WGS sequence"/>
</dbReference>
<evidence type="ECO:0000256" key="4">
    <source>
        <dbReference type="ARBA" id="ARBA00022989"/>
    </source>
</evidence>
<evidence type="ECO:0000256" key="6">
    <source>
        <dbReference type="SAM" id="Phobius"/>
    </source>
</evidence>
<keyword evidence="8" id="KW-1185">Reference proteome</keyword>
<sequence>MKLRSFIGSRVIKTGIAVLLTAYICKWIGWSPVFAVITAIVTIEPTVSDSIRKGLIRFPASAIGAAYAVLFIALFGNSPVTYALSAVFTISTCFRLKLHDGLLVATITSVAMVDVIHSNYLMEFFIRLFTTTIGLSVSTLVNMFLLPPDYQKNIQSKVTSIAQELGVLTKDIYHCLLLTDEKSNESKYLNRLLELDKIIIRAEILSRYQTNDTKYHFTEYNQEKFKDLKTQLHFLRIMHYHITNVIDHPKGRINVNENEKNELMIVSSYIAQVLKKEIAFNSNDIQDKRTRLNELFWKEKHRTHELSEDMLNKLPFELVMLYELISILELTEDYYMTEELNEENVNLN</sequence>
<evidence type="ECO:0000256" key="3">
    <source>
        <dbReference type="ARBA" id="ARBA00022692"/>
    </source>
</evidence>
<keyword evidence="5 6" id="KW-0472">Membrane</keyword>
<evidence type="ECO:0000256" key="2">
    <source>
        <dbReference type="ARBA" id="ARBA00022475"/>
    </source>
</evidence>
<feature type="transmembrane region" description="Helical" evidence="6">
    <location>
        <begin position="124"/>
        <end position="146"/>
    </location>
</feature>
<evidence type="ECO:0000256" key="1">
    <source>
        <dbReference type="ARBA" id="ARBA00004651"/>
    </source>
</evidence>
<feature type="transmembrane region" description="Helical" evidence="6">
    <location>
        <begin position="101"/>
        <end position="118"/>
    </location>
</feature>
<keyword evidence="2" id="KW-1003">Cell membrane</keyword>
<dbReference type="InterPro" id="IPR052984">
    <property type="entry name" value="UPF0421"/>
</dbReference>
<organism evidence="7 8">
    <name type="scientific">Oceanobacillus kimchii</name>
    <dbReference type="NCBI Taxonomy" id="746691"/>
    <lineage>
        <taxon>Bacteria</taxon>
        <taxon>Bacillati</taxon>
        <taxon>Bacillota</taxon>
        <taxon>Bacilli</taxon>
        <taxon>Bacillales</taxon>
        <taxon>Bacillaceae</taxon>
        <taxon>Oceanobacillus</taxon>
    </lineage>
</organism>